<protein>
    <submittedName>
        <fullName evidence="5">NUDIX hydrolase</fullName>
    </submittedName>
</protein>
<dbReference type="Gene3D" id="3.90.79.10">
    <property type="entry name" value="Nucleoside Triphosphate Pyrophosphohydrolase"/>
    <property type="match status" value="1"/>
</dbReference>
<dbReference type="PANTHER" id="PTHR43736">
    <property type="entry name" value="ADP-RIBOSE PYROPHOSPHATASE"/>
    <property type="match status" value="1"/>
</dbReference>
<dbReference type="InterPro" id="IPR000086">
    <property type="entry name" value="NUDIX_hydrolase_dom"/>
</dbReference>
<evidence type="ECO:0000256" key="1">
    <source>
        <dbReference type="ARBA" id="ARBA00001946"/>
    </source>
</evidence>
<sequence length="145" mass="15557">MSREYPDAPRVGVGVVVLRGESVLLVRRGQKPALGAWSLPGGGQELGETAEATARRELLEETGLTVGPLVLAGNVDSIHRDAGGRVQFHYTILDFAARYEGGAARAGGDVTDIAWVSEPEFDAYDLWSEARRIIAAARLTLGQNR</sequence>
<evidence type="ECO:0000313" key="5">
    <source>
        <dbReference type="EMBL" id="MCF3945601.1"/>
    </source>
</evidence>
<evidence type="ECO:0000256" key="2">
    <source>
        <dbReference type="ARBA" id="ARBA00022801"/>
    </source>
</evidence>
<keyword evidence="6" id="KW-1185">Reference proteome</keyword>
<dbReference type="PROSITE" id="PS00893">
    <property type="entry name" value="NUDIX_BOX"/>
    <property type="match status" value="1"/>
</dbReference>
<keyword evidence="2 3" id="KW-0378">Hydrolase</keyword>
<name>A0ABS9DS87_9PROT</name>
<evidence type="ECO:0000256" key="3">
    <source>
        <dbReference type="RuleBase" id="RU003476"/>
    </source>
</evidence>
<dbReference type="Proteomes" id="UP001521209">
    <property type="component" value="Unassembled WGS sequence"/>
</dbReference>
<dbReference type="PROSITE" id="PS51462">
    <property type="entry name" value="NUDIX"/>
    <property type="match status" value="1"/>
</dbReference>
<dbReference type="GO" id="GO:0016787">
    <property type="term" value="F:hydrolase activity"/>
    <property type="evidence" value="ECO:0007669"/>
    <property type="project" value="UniProtKB-KW"/>
</dbReference>
<dbReference type="InterPro" id="IPR015797">
    <property type="entry name" value="NUDIX_hydrolase-like_dom_sf"/>
</dbReference>
<evidence type="ECO:0000259" key="4">
    <source>
        <dbReference type="PROSITE" id="PS51462"/>
    </source>
</evidence>
<accession>A0ABS9DS87</accession>
<evidence type="ECO:0000313" key="6">
    <source>
        <dbReference type="Proteomes" id="UP001521209"/>
    </source>
</evidence>
<dbReference type="PRINTS" id="PR00502">
    <property type="entry name" value="NUDIXFAMILY"/>
</dbReference>
<dbReference type="PANTHER" id="PTHR43736:SF1">
    <property type="entry name" value="DIHYDRONEOPTERIN TRIPHOSPHATE DIPHOSPHATASE"/>
    <property type="match status" value="1"/>
</dbReference>
<dbReference type="InterPro" id="IPR020084">
    <property type="entry name" value="NUDIX_hydrolase_CS"/>
</dbReference>
<comment type="similarity">
    <text evidence="3">Belongs to the Nudix hydrolase family.</text>
</comment>
<dbReference type="InterPro" id="IPR020476">
    <property type="entry name" value="Nudix_hydrolase"/>
</dbReference>
<dbReference type="CDD" id="cd04673">
    <property type="entry name" value="NUDIX_ADPRase"/>
    <property type="match status" value="1"/>
</dbReference>
<dbReference type="EMBL" id="JAKGBZ010000003">
    <property type="protein sequence ID" value="MCF3945601.1"/>
    <property type="molecule type" value="Genomic_DNA"/>
</dbReference>
<reference evidence="5 6" key="1">
    <citation type="submission" date="2022-01" db="EMBL/GenBank/DDBJ databases">
        <authorList>
            <person name="Won M."/>
            <person name="Kim S.-J."/>
            <person name="Kwon S.-W."/>
        </authorList>
    </citation>
    <scope>NUCLEOTIDE SEQUENCE [LARGE SCALE GENOMIC DNA]</scope>
    <source>
        <strain evidence="5 6">KCTC 23505</strain>
    </source>
</reference>
<gene>
    <name evidence="5" type="ORF">L2A60_02735</name>
</gene>
<proteinExistence type="inferred from homology"/>
<dbReference type="SUPFAM" id="SSF55811">
    <property type="entry name" value="Nudix"/>
    <property type="match status" value="1"/>
</dbReference>
<dbReference type="RefSeq" id="WP_235702839.1">
    <property type="nucleotide sequence ID" value="NZ_JAKGBZ010000003.1"/>
</dbReference>
<comment type="caution">
    <text evidence="5">The sequence shown here is derived from an EMBL/GenBank/DDBJ whole genome shotgun (WGS) entry which is preliminary data.</text>
</comment>
<dbReference type="Pfam" id="PF00293">
    <property type="entry name" value="NUDIX"/>
    <property type="match status" value="1"/>
</dbReference>
<organism evidence="5 6">
    <name type="scientific">Acidiphilium iwatense</name>
    <dbReference type="NCBI Taxonomy" id="768198"/>
    <lineage>
        <taxon>Bacteria</taxon>
        <taxon>Pseudomonadati</taxon>
        <taxon>Pseudomonadota</taxon>
        <taxon>Alphaproteobacteria</taxon>
        <taxon>Acetobacterales</taxon>
        <taxon>Acidocellaceae</taxon>
        <taxon>Acidiphilium</taxon>
    </lineage>
</organism>
<feature type="domain" description="Nudix hydrolase" evidence="4">
    <location>
        <begin position="8"/>
        <end position="139"/>
    </location>
</feature>
<comment type="cofactor">
    <cofactor evidence="1">
        <name>Mg(2+)</name>
        <dbReference type="ChEBI" id="CHEBI:18420"/>
    </cofactor>
</comment>